<protein>
    <recommendedName>
        <fullName evidence="3">Helix-turn-helix protein</fullName>
    </recommendedName>
</protein>
<name>A0A2T5ANR5_MYCDI</name>
<sequence>MNRKQEFRRLKKNLALSLEETAALTGKSFATVAAYASEMNVRIPPLAVIDQLNAERLRRSIETVRAAGYDVRPASELSMHA</sequence>
<evidence type="ECO:0000313" key="1">
    <source>
        <dbReference type="EMBL" id="PTM88377.1"/>
    </source>
</evidence>
<dbReference type="AlphaFoldDB" id="A0A2T5ANR5"/>
<organism evidence="1 2">
    <name type="scientific">Mycoplana dimorpha</name>
    <dbReference type="NCBI Taxonomy" id="28320"/>
    <lineage>
        <taxon>Bacteria</taxon>
        <taxon>Pseudomonadati</taxon>
        <taxon>Pseudomonadota</taxon>
        <taxon>Alphaproteobacteria</taxon>
        <taxon>Hyphomicrobiales</taxon>
        <taxon>Rhizobiaceae</taxon>
        <taxon>Mycoplana</taxon>
    </lineage>
</organism>
<comment type="caution">
    <text evidence="1">The sequence shown here is derived from an EMBL/GenBank/DDBJ whole genome shotgun (WGS) entry which is preliminary data.</text>
</comment>
<evidence type="ECO:0000313" key="2">
    <source>
        <dbReference type="Proteomes" id="UP000241247"/>
    </source>
</evidence>
<gene>
    <name evidence="1" type="ORF">C7449_1129</name>
</gene>
<evidence type="ECO:0008006" key="3">
    <source>
        <dbReference type="Google" id="ProtNLM"/>
    </source>
</evidence>
<proteinExistence type="predicted"/>
<dbReference type="Proteomes" id="UP000241247">
    <property type="component" value="Unassembled WGS sequence"/>
</dbReference>
<keyword evidence="2" id="KW-1185">Reference proteome</keyword>
<dbReference type="EMBL" id="PZZZ01000012">
    <property type="protein sequence ID" value="PTM88377.1"/>
    <property type="molecule type" value="Genomic_DNA"/>
</dbReference>
<accession>A0A2T5ANR5</accession>
<reference evidence="1 2" key="1">
    <citation type="submission" date="2018-04" db="EMBL/GenBank/DDBJ databases">
        <title>Genomic Encyclopedia of Type Strains, Phase IV (KMG-IV): sequencing the most valuable type-strain genomes for metagenomic binning, comparative biology and taxonomic classification.</title>
        <authorList>
            <person name="Goeker M."/>
        </authorList>
    </citation>
    <scope>NUCLEOTIDE SEQUENCE [LARGE SCALE GENOMIC DNA]</scope>
    <source>
        <strain evidence="1 2">DSM 7138</strain>
    </source>
</reference>